<proteinExistence type="predicted"/>
<organism evidence="1">
    <name type="scientific">virus sp. ctrcb4</name>
    <dbReference type="NCBI Taxonomy" id="2825824"/>
    <lineage>
        <taxon>Viruses</taxon>
    </lineage>
</organism>
<reference evidence="1" key="1">
    <citation type="journal article" date="2021" name="Proc. Natl. Acad. Sci. U.S.A.">
        <title>A Catalog of Tens of Thousands of Viruses from Human Metagenomes Reveals Hidden Associations with Chronic Diseases.</title>
        <authorList>
            <person name="Tisza M.J."/>
            <person name="Buck C.B."/>
        </authorList>
    </citation>
    <scope>NUCLEOTIDE SEQUENCE</scope>
    <source>
        <strain evidence="1">Ctrcb4</strain>
    </source>
</reference>
<sequence>MTLTVSDPLITLSTLPKSLLCPKLRLVLLLLITSKITVPNTGAYNSYLV</sequence>
<evidence type="ECO:0000313" key="1">
    <source>
        <dbReference type="EMBL" id="DAE33174.1"/>
    </source>
</evidence>
<accession>A0A8S5RPE7</accession>
<dbReference type="EMBL" id="BK059132">
    <property type="protein sequence ID" value="DAE33174.1"/>
    <property type="molecule type" value="Genomic_DNA"/>
</dbReference>
<protein>
    <submittedName>
        <fullName evidence="1">Uncharacterized protein</fullName>
    </submittedName>
</protein>
<name>A0A8S5RPE7_9VIRU</name>